<dbReference type="SUPFAM" id="SSF53098">
    <property type="entry name" value="Ribonuclease H-like"/>
    <property type="match status" value="1"/>
</dbReference>
<sequence>MAFIRRVRTASGATAVQVAEYFAGRQRIVAHVGSAHTDAELGVLMERARELLADPAQGMLDLGVEPTPPVVGLVGTPSGQGVLPGSQTPAVAVGRDAAGRVVGTGSRLLFDALASVFTALGFDAVDDEVFTDLVIARVVEPTSLLDTGRVLRDLDRAPASYATMKRTLTRATTGKYRDRIAAACFTHAAASGDLSLCLYDVTTLYFEAEKEDDLRKVGYSKERRVDPQVVVGLLVDRHGFPLEIGCFEGNKAETTTLVPIIERFQERHGIADMVVVADAGMLSAANLRALDDAQLRFIVGSRVTKAPVDLESHFHWHGDAFTDGQVIDTLTPKTSRGSKSAGGGSENDVKRKAEPVWDPAAHPRSWRAVWAYSAKRAARDRKTLALQETRAREVIAGERAARTPRFVKTANGTRTLDETSLARAQSLVGLKGYVTNIGAQLMPASEVIASYHDLWRVEQSFRMSKTDLRARPMFHHTRDAIEAHLTVVFAALAVAREAQNRTGLAIGNLIRQLRPLRSATIAINGTTQTFAPAVPAPQQAILDALQGREGHALSK</sequence>
<comment type="caution">
    <text evidence="3">The sequence shown here is derived from an EMBL/GenBank/DDBJ whole genome shotgun (WGS) entry which is preliminary data.</text>
</comment>
<dbReference type="InterPro" id="IPR047654">
    <property type="entry name" value="IS1634_transpos"/>
</dbReference>
<evidence type="ECO:0000256" key="1">
    <source>
        <dbReference type="SAM" id="MobiDB-lite"/>
    </source>
</evidence>
<dbReference type="Proteomes" id="UP001233673">
    <property type="component" value="Unassembled WGS sequence"/>
</dbReference>
<evidence type="ECO:0000313" key="3">
    <source>
        <dbReference type="EMBL" id="MDP5185143.1"/>
    </source>
</evidence>
<dbReference type="RefSeq" id="WP_306001670.1">
    <property type="nucleotide sequence ID" value="NZ_JASNFN010000037.1"/>
</dbReference>
<proteinExistence type="predicted"/>
<dbReference type="PANTHER" id="PTHR34614:SF2">
    <property type="entry name" value="TRANSPOSASE IS4-LIKE DOMAIN-CONTAINING PROTEIN"/>
    <property type="match status" value="1"/>
</dbReference>
<evidence type="ECO:0000313" key="4">
    <source>
        <dbReference type="Proteomes" id="UP001233673"/>
    </source>
</evidence>
<evidence type="ECO:0000259" key="2">
    <source>
        <dbReference type="Pfam" id="PF01609"/>
    </source>
</evidence>
<gene>
    <name evidence="3" type="ORF">QOZ88_21125</name>
</gene>
<dbReference type="InterPro" id="IPR012337">
    <property type="entry name" value="RNaseH-like_sf"/>
</dbReference>
<feature type="domain" description="Transposase IS4-like" evidence="2">
    <location>
        <begin position="195"/>
        <end position="492"/>
    </location>
</feature>
<protein>
    <submittedName>
        <fullName evidence="3">IS1634 family transposase</fullName>
    </submittedName>
</protein>
<name>A0ABT9IHT8_9ACTN</name>
<dbReference type="EMBL" id="JASNFN010000037">
    <property type="protein sequence ID" value="MDP5185143.1"/>
    <property type="molecule type" value="Genomic_DNA"/>
</dbReference>
<accession>A0ABT9IHT8</accession>
<organism evidence="3 4">
    <name type="scientific">Blastococcus carthaginiensis</name>
    <dbReference type="NCBI Taxonomy" id="3050034"/>
    <lineage>
        <taxon>Bacteria</taxon>
        <taxon>Bacillati</taxon>
        <taxon>Actinomycetota</taxon>
        <taxon>Actinomycetes</taxon>
        <taxon>Geodermatophilales</taxon>
        <taxon>Geodermatophilaceae</taxon>
        <taxon>Blastococcus</taxon>
    </lineage>
</organism>
<feature type="region of interest" description="Disordered" evidence="1">
    <location>
        <begin position="329"/>
        <end position="355"/>
    </location>
</feature>
<dbReference type="PANTHER" id="PTHR34614">
    <property type="match status" value="1"/>
</dbReference>
<dbReference type="InterPro" id="IPR002559">
    <property type="entry name" value="Transposase_11"/>
</dbReference>
<dbReference type="NCBIfam" id="NF033559">
    <property type="entry name" value="transpos_IS1634"/>
    <property type="match status" value="1"/>
</dbReference>
<dbReference type="Pfam" id="PF01609">
    <property type="entry name" value="DDE_Tnp_1"/>
    <property type="match status" value="1"/>
</dbReference>
<keyword evidence="4" id="KW-1185">Reference proteome</keyword>
<reference evidence="4" key="1">
    <citation type="submission" date="2023-05" db="EMBL/GenBank/DDBJ databases">
        <title>Draft genome of Pseudofrankia sp. BMG5.37.</title>
        <authorList>
            <person name="Gtari M."/>
            <person name="Ghodhbane F."/>
            <person name="Sbissi I."/>
        </authorList>
    </citation>
    <scope>NUCLEOTIDE SEQUENCE [LARGE SCALE GENOMIC DNA]</scope>
    <source>
        <strain evidence="4">BMG 814</strain>
    </source>
</reference>